<keyword evidence="3" id="KW-1185">Reference proteome</keyword>
<comment type="caution">
    <text evidence="2">The sequence shown here is derived from an EMBL/GenBank/DDBJ whole genome shotgun (WGS) entry which is preliminary data.</text>
</comment>
<dbReference type="EMBL" id="PPTA01000012">
    <property type="protein sequence ID" value="TFB00129.1"/>
    <property type="molecule type" value="Genomic_DNA"/>
</dbReference>
<name>A0ABY2GW01_9HYPO</name>
<organism evidence="2 3">
    <name type="scientific">Trichoderma ghanense</name>
    <dbReference type="NCBI Taxonomy" id="65468"/>
    <lineage>
        <taxon>Eukaryota</taxon>
        <taxon>Fungi</taxon>
        <taxon>Dikarya</taxon>
        <taxon>Ascomycota</taxon>
        <taxon>Pezizomycotina</taxon>
        <taxon>Sordariomycetes</taxon>
        <taxon>Hypocreomycetidae</taxon>
        <taxon>Hypocreales</taxon>
        <taxon>Hypocreaceae</taxon>
        <taxon>Trichoderma</taxon>
    </lineage>
</organism>
<sequence>METTQTNLKLPIPQDDQPLSHEEIGATQRETTSQFWTEAKGNKNCSVALGLMPVHNAVKEKGRDIEKAWRAFVIAWMKTKERGRVLVIQDPEPQYRLTFAMNKCASTQVCYNTSPRFVSWEECAFTGLERN</sequence>
<gene>
    <name evidence="2" type="ORF">CCMA1212_008193</name>
</gene>
<reference evidence="2 3" key="1">
    <citation type="submission" date="2018-01" db="EMBL/GenBank/DDBJ databases">
        <title>Genome characterization of the sugarcane-associated fungus Trichoderma ghanense CCMA-1212 and their application in lignocelulose bioconversion.</title>
        <authorList>
            <person name="Steindorff A.S."/>
            <person name="Mendes T.D."/>
            <person name="Vilela E.S.D."/>
            <person name="Rodrigues D.S."/>
            <person name="Formighieri E.F."/>
            <person name="Melo I.S."/>
            <person name="Favaro L.C.L."/>
        </authorList>
    </citation>
    <scope>NUCLEOTIDE SEQUENCE [LARGE SCALE GENOMIC DNA]</scope>
    <source>
        <strain evidence="2 3">CCMA-1212</strain>
    </source>
</reference>
<evidence type="ECO:0000256" key="1">
    <source>
        <dbReference type="SAM" id="MobiDB-lite"/>
    </source>
</evidence>
<protein>
    <submittedName>
        <fullName evidence="2">Uncharacterized protein</fullName>
    </submittedName>
</protein>
<proteinExistence type="predicted"/>
<accession>A0ABY2GW01</accession>
<evidence type="ECO:0000313" key="2">
    <source>
        <dbReference type="EMBL" id="TFB00129.1"/>
    </source>
</evidence>
<evidence type="ECO:0000313" key="3">
    <source>
        <dbReference type="Proteomes" id="UP001642720"/>
    </source>
</evidence>
<dbReference type="RefSeq" id="XP_073556330.1">
    <property type="nucleotide sequence ID" value="XM_073705337.1"/>
</dbReference>
<dbReference type="Proteomes" id="UP001642720">
    <property type="component" value="Unassembled WGS sequence"/>
</dbReference>
<feature type="region of interest" description="Disordered" evidence="1">
    <location>
        <begin position="1"/>
        <end position="23"/>
    </location>
</feature>
<dbReference type="GeneID" id="300579787"/>